<dbReference type="RefSeq" id="WP_124704028.1">
    <property type="nucleotide sequence ID" value="NZ_BGOW01000006.1"/>
</dbReference>
<proteinExistence type="predicted"/>
<keyword evidence="2" id="KW-1185">Reference proteome</keyword>
<comment type="caution">
    <text evidence="1">The sequence shown here is derived from an EMBL/GenBank/DDBJ whole genome shotgun (WGS) entry which is preliminary data.</text>
</comment>
<dbReference type="Pfam" id="PF13289">
    <property type="entry name" value="SIR2_2"/>
    <property type="match status" value="1"/>
</dbReference>
<organism evidence="1 2">
    <name type="scientific">Sulfuriferula multivorans</name>
    <dbReference type="NCBI Taxonomy" id="1559896"/>
    <lineage>
        <taxon>Bacteria</taxon>
        <taxon>Pseudomonadati</taxon>
        <taxon>Pseudomonadota</taxon>
        <taxon>Betaproteobacteria</taxon>
        <taxon>Nitrosomonadales</taxon>
        <taxon>Sulfuricellaceae</taxon>
        <taxon>Sulfuriferula</taxon>
    </lineage>
</organism>
<gene>
    <name evidence="1" type="ORF">SFMTTN_1008</name>
</gene>
<dbReference type="EMBL" id="BGOW01000006">
    <property type="protein sequence ID" value="GBL45204.1"/>
    <property type="molecule type" value="Genomic_DNA"/>
</dbReference>
<evidence type="ECO:0000313" key="2">
    <source>
        <dbReference type="Proteomes" id="UP000286806"/>
    </source>
</evidence>
<protein>
    <submittedName>
        <fullName evidence="1">Uncharacterized protein</fullName>
    </submittedName>
</protein>
<sequence>MDKANALLSEIISHLEEGGIVPYLGPGVLDLIPGGSPVPNSPEALVQQLVAKSSVPHKIRGNLTATAQYIENFKHRKTLVGYMSEAFAAEAPPTFLHDFLASIVRKPLLIVDAWYDNAMATALQSHNLWGQLQGVSQSEHFGTWVHYFRPDGMRADPFEADTWDTLLYKPFGSISPAKNFLVSDTDFVEVLTEIDIQTPIPAIIQQLRTGRHFLFLGCRFRNQLERTFARQIMKRSSDSHWAVLPGELTRNEARFLAEQNIKRIDMPLDAFVRLLTGEKEAEKLAVAV</sequence>
<reference evidence="1 2" key="1">
    <citation type="journal article" date="2019" name="Front. Microbiol.">
        <title>Genomes of Neutrophilic Sulfur-Oxidizing Chemolithoautotrophs Representing 9 Proteobacterial Species From 8 Genera.</title>
        <authorList>
            <person name="Watanabe T."/>
            <person name="Kojima H."/>
            <person name="Umezawa K."/>
            <person name="Hori C."/>
            <person name="Takasuka T.E."/>
            <person name="Kato Y."/>
            <person name="Fukui M."/>
        </authorList>
    </citation>
    <scope>NUCLEOTIDE SEQUENCE [LARGE SCALE GENOMIC DNA]</scope>
    <source>
        <strain evidence="1 2">TTN</strain>
    </source>
</reference>
<dbReference type="OrthoDB" id="9802053at2"/>
<accession>A0A401JCB1</accession>
<dbReference type="Proteomes" id="UP000286806">
    <property type="component" value="Unassembled WGS sequence"/>
</dbReference>
<dbReference type="AlphaFoldDB" id="A0A401JCB1"/>
<evidence type="ECO:0000313" key="1">
    <source>
        <dbReference type="EMBL" id="GBL45204.1"/>
    </source>
</evidence>
<name>A0A401JCB1_9PROT</name>